<evidence type="ECO:0000256" key="4">
    <source>
        <dbReference type="ARBA" id="ARBA00022448"/>
    </source>
</evidence>
<comment type="caution">
    <text evidence="13">The sequence shown here is derived from an EMBL/GenBank/DDBJ whole genome shotgun (WGS) entry which is preliminary data.</text>
</comment>
<feature type="transmembrane region" description="Helical" evidence="11">
    <location>
        <begin position="808"/>
        <end position="840"/>
    </location>
</feature>
<feature type="compositionally biased region" description="Low complexity" evidence="10">
    <location>
        <begin position="601"/>
        <end position="614"/>
    </location>
</feature>
<evidence type="ECO:0000256" key="7">
    <source>
        <dbReference type="ARBA" id="ARBA00023136"/>
    </source>
</evidence>
<evidence type="ECO:0000313" key="14">
    <source>
        <dbReference type="Proteomes" id="UP000788993"/>
    </source>
</evidence>
<dbReference type="SMART" id="SM00809">
    <property type="entry name" value="Alpha_adaptinC2"/>
    <property type="match status" value="1"/>
</dbReference>
<keyword evidence="11" id="KW-1133">Transmembrane helix</keyword>
<dbReference type="InterPro" id="IPR004345">
    <property type="entry name" value="TB2_DP1_HVA22"/>
</dbReference>
<dbReference type="GO" id="GO:0005829">
    <property type="term" value="C:cytosol"/>
    <property type="evidence" value="ECO:0007669"/>
    <property type="project" value="GOC"/>
</dbReference>
<keyword evidence="11" id="KW-0812">Transmembrane</keyword>
<dbReference type="AlphaFoldDB" id="A0A9P8T4I7"/>
<dbReference type="Proteomes" id="UP000788993">
    <property type="component" value="Unassembled WGS sequence"/>
</dbReference>
<evidence type="ECO:0000256" key="8">
    <source>
        <dbReference type="ARBA" id="ARBA00023329"/>
    </source>
</evidence>
<protein>
    <recommendedName>
        <fullName evidence="9">AP-1 complex subunit gamma</fullName>
    </recommendedName>
</protein>
<comment type="subcellular location">
    <subcellularLocation>
        <location evidence="1">Cytoplasmic vesicle membrane</location>
    </subcellularLocation>
    <subcellularLocation>
        <location evidence="2">Golgi apparatus</location>
    </subcellularLocation>
</comment>
<keyword evidence="6 9" id="KW-0333">Golgi apparatus</keyword>
<feature type="transmembrane region" description="Helical" evidence="11">
    <location>
        <begin position="860"/>
        <end position="876"/>
    </location>
</feature>
<dbReference type="GO" id="GO:0016482">
    <property type="term" value="P:cytosolic transport"/>
    <property type="evidence" value="ECO:0007669"/>
    <property type="project" value="UniProtKB-ARBA"/>
</dbReference>
<dbReference type="Gene3D" id="2.60.40.1230">
    <property type="match status" value="1"/>
</dbReference>
<dbReference type="Pfam" id="PF03134">
    <property type="entry name" value="TB2_DP1_HVA22"/>
    <property type="match status" value="1"/>
</dbReference>
<keyword evidence="14" id="KW-1185">Reference proteome</keyword>
<dbReference type="Pfam" id="PF02883">
    <property type="entry name" value="Alpha_adaptinC2"/>
    <property type="match status" value="1"/>
</dbReference>
<dbReference type="Gene3D" id="1.25.10.10">
    <property type="entry name" value="Leucine-rich Repeat Variant"/>
    <property type="match status" value="1"/>
</dbReference>
<dbReference type="InterPro" id="IPR008153">
    <property type="entry name" value="GAE_dom"/>
</dbReference>
<keyword evidence="4 9" id="KW-0813">Transport</keyword>
<keyword evidence="8 9" id="KW-0968">Cytoplasmic vesicle</keyword>
<dbReference type="InterPro" id="IPR013041">
    <property type="entry name" value="Clathrin_app_Ig-like_sf"/>
</dbReference>
<organism evidence="13 14">
    <name type="scientific">Ogataea polymorpha</name>
    <dbReference type="NCBI Taxonomy" id="460523"/>
    <lineage>
        <taxon>Eukaryota</taxon>
        <taxon>Fungi</taxon>
        <taxon>Dikarya</taxon>
        <taxon>Ascomycota</taxon>
        <taxon>Saccharomycotina</taxon>
        <taxon>Pichiomycetes</taxon>
        <taxon>Pichiales</taxon>
        <taxon>Pichiaceae</taxon>
        <taxon>Ogataea</taxon>
    </lineage>
</organism>
<dbReference type="GO" id="GO:0016192">
    <property type="term" value="P:vesicle-mediated transport"/>
    <property type="evidence" value="ECO:0007669"/>
    <property type="project" value="InterPro"/>
</dbReference>
<reference evidence="13" key="1">
    <citation type="journal article" date="2021" name="Open Biol.">
        <title>Shared evolutionary footprints suggest mitochondrial oxidative damage underlies multiple complex I losses in fungi.</title>
        <authorList>
            <person name="Schikora-Tamarit M.A."/>
            <person name="Marcet-Houben M."/>
            <person name="Nosek J."/>
            <person name="Gabaldon T."/>
        </authorList>
    </citation>
    <scope>NUCLEOTIDE SEQUENCE</scope>
    <source>
        <strain evidence="13">NCAIM Y.01608</strain>
    </source>
</reference>
<keyword evidence="7 9" id="KW-0472">Membrane</keyword>
<evidence type="ECO:0000256" key="9">
    <source>
        <dbReference type="PIRNR" id="PIRNR037094"/>
    </source>
</evidence>
<dbReference type="PIRSF" id="PIRSF037094">
    <property type="entry name" value="AP1_complex_gamma"/>
    <property type="match status" value="1"/>
</dbReference>
<sequence>MSLKSFIKSVRNSKTIAAERAAIRKESAKIRTAFRDVHLDNASRRTNISKLLYLYILGEPTYFGQVECLKLLASPKFVDKRLGYLATMLLLDENQEVLTLLTNSLDNDMKSSNQYIAGLALVTLGNVASPELARDLYANVDALLGSPHGYLRKKAAIVAAKLVNKDPDLSEIFLPRVAPLLNEKSHGVVLGALTLMRAIYNNDESSRETLKVQIPRLLAHLRILIATGHSPEYDVRGVPDPFLFVSLLSTLRLFLANDENNTNLEPLNDLLTQVCSRIDSAKGTGYSVLYETVQTIFTINSDSSLKVLGINILSKFLTQKDNNTRYVALNTLLNVINYEPLAVQRHRTTIVGCLQDGDVSIRRRALELTFAIMNQQNMRVLTKELLAFLQNSDDELKEYITTQLCIACNKYRPDVRWHFETLISLLKLAGNHFSREIVSNVLALIMQNTDLELTKFLVEELISSSQTHHNQFALALVTTWCIGEYADIVLGDKVTADSLVTLIETFLNISSFEQADAIQMKTYALTAILKLSARASSPQCIERLRKLLVSFQSDYNLEIQTRAIEYAEIFGQPASIRKALLERMPAPPVKLHEGIPLVNRSTTKSTKSASSQSATTGDLLLDLLGDDETKKEREAAPAPAKPQESTLDLLSDIFGSSASQKRPQEPPQETVIPAFADEHLSFEIIVKEIGSGRASLEGRVRNLGNSVISNISVLCAVTKQQKLQLSPIGSNTLAPGASSSLGIRVTGQPGAKVKVRVKLEYNAGSQVSRQFDSALPMTIFIMDFNKLQAQVQNAFSAIDSQFKLPRSYIVLGGVGFYLLLVFLNFGGIGQLLSNFAGFAYPGYLSLRALKTSTSKDDTRLLTYWVVFAALNVVEFWSKAILYWVPSYFLIKTFFLLYLSLPHYNGAEVIYHKVLAPMTDRYVDGGAPANDLLNKVQEKTQ</sequence>
<dbReference type="InterPro" id="IPR017107">
    <property type="entry name" value="AP1_complex_gsu"/>
</dbReference>
<gene>
    <name evidence="13" type="ORF">OGATHE_003711</name>
</gene>
<dbReference type="GO" id="GO:0030121">
    <property type="term" value="C:AP-1 adaptor complex"/>
    <property type="evidence" value="ECO:0007669"/>
    <property type="project" value="InterPro"/>
</dbReference>
<dbReference type="InterPro" id="IPR050840">
    <property type="entry name" value="Adaptor_Complx_Large_Subunit"/>
</dbReference>
<dbReference type="InterPro" id="IPR016024">
    <property type="entry name" value="ARM-type_fold"/>
</dbReference>
<accession>A0A9P8T4I7</accession>
<dbReference type="GO" id="GO:0006886">
    <property type="term" value="P:intracellular protein transport"/>
    <property type="evidence" value="ECO:0007669"/>
    <property type="project" value="UniProtKB-UniRule"/>
</dbReference>
<reference evidence="13" key="2">
    <citation type="submission" date="2021-01" db="EMBL/GenBank/DDBJ databases">
        <authorList>
            <person name="Schikora-Tamarit M.A."/>
        </authorList>
    </citation>
    <scope>NUCLEOTIDE SEQUENCE</scope>
    <source>
        <strain evidence="13">NCAIM Y.01608</strain>
    </source>
</reference>
<evidence type="ECO:0000256" key="6">
    <source>
        <dbReference type="ARBA" id="ARBA00023034"/>
    </source>
</evidence>
<evidence type="ECO:0000256" key="2">
    <source>
        <dbReference type="ARBA" id="ARBA00004555"/>
    </source>
</evidence>
<dbReference type="InterPro" id="IPR002553">
    <property type="entry name" value="Clathrin/coatomer_adapt-like_N"/>
</dbReference>
<evidence type="ECO:0000256" key="1">
    <source>
        <dbReference type="ARBA" id="ARBA00004156"/>
    </source>
</evidence>
<keyword evidence="5 9" id="KW-0653">Protein transport</keyword>
<comment type="similarity">
    <text evidence="3 9">Belongs to the adaptor complexes large subunit family.</text>
</comment>
<dbReference type="SUPFAM" id="SSF48371">
    <property type="entry name" value="ARM repeat"/>
    <property type="match status" value="1"/>
</dbReference>
<dbReference type="PROSITE" id="PS50180">
    <property type="entry name" value="GAE"/>
    <property type="match status" value="1"/>
</dbReference>
<proteinExistence type="inferred from homology"/>
<dbReference type="Pfam" id="PF01602">
    <property type="entry name" value="Adaptin_N"/>
    <property type="match status" value="1"/>
</dbReference>
<dbReference type="InterPro" id="IPR008152">
    <property type="entry name" value="Clathrin_a/b/g-adaptin_app_Ig"/>
</dbReference>
<dbReference type="SUPFAM" id="SSF49348">
    <property type="entry name" value="Clathrin adaptor appendage domain"/>
    <property type="match status" value="1"/>
</dbReference>
<feature type="transmembrane region" description="Helical" evidence="11">
    <location>
        <begin position="882"/>
        <end position="900"/>
    </location>
</feature>
<evidence type="ECO:0000256" key="5">
    <source>
        <dbReference type="ARBA" id="ARBA00022927"/>
    </source>
</evidence>
<evidence type="ECO:0000259" key="12">
    <source>
        <dbReference type="PROSITE" id="PS50180"/>
    </source>
</evidence>
<feature type="domain" description="GAE" evidence="12">
    <location>
        <begin position="667"/>
        <end position="778"/>
    </location>
</feature>
<evidence type="ECO:0000256" key="3">
    <source>
        <dbReference type="ARBA" id="ARBA00006613"/>
    </source>
</evidence>
<name>A0A9P8T4I7_9ASCO</name>
<dbReference type="EMBL" id="JAEUBD010001178">
    <property type="protein sequence ID" value="KAH3664896.1"/>
    <property type="molecule type" value="Genomic_DNA"/>
</dbReference>
<evidence type="ECO:0000256" key="11">
    <source>
        <dbReference type="SAM" id="Phobius"/>
    </source>
</evidence>
<dbReference type="PANTHER" id="PTHR22780">
    <property type="entry name" value="ADAPTIN, ALPHA/GAMMA/EPSILON"/>
    <property type="match status" value="1"/>
</dbReference>
<feature type="region of interest" description="Disordered" evidence="10">
    <location>
        <begin position="593"/>
        <end position="614"/>
    </location>
</feature>
<dbReference type="InterPro" id="IPR011989">
    <property type="entry name" value="ARM-like"/>
</dbReference>
<evidence type="ECO:0000256" key="10">
    <source>
        <dbReference type="SAM" id="MobiDB-lite"/>
    </source>
</evidence>
<evidence type="ECO:0000313" key="13">
    <source>
        <dbReference type="EMBL" id="KAH3664896.1"/>
    </source>
</evidence>